<keyword evidence="4 7" id="KW-1133">Transmembrane helix</keyword>
<dbReference type="SUPFAM" id="SSF81452">
    <property type="entry name" value="Cytochrome c oxidase subunit III-like"/>
    <property type="match status" value="2"/>
</dbReference>
<dbReference type="Proteomes" id="UP000315440">
    <property type="component" value="Unassembled WGS sequence"/>
</dbReference>
<feature type="transmembrane region" description="Helical" evidence="7">
    <location>
        <begin position="315"/>
        <end position="340"/>
    </location>
</feature>
<name>A0A5C5ZPN4_9BACT</name>
<proteinExistence type="inferred from homology"/>
<evidence type="ECO:0000256" key="4">
    <source>
        <dbReference type="ARBA" id="ARBA00022989"/>
    </source>
</evidence>
<keyword evidence="10" id="KW-1185">Reference proteome</keyword>
<dbReference type="GO" id="GO:0019646">
    <property type="term" value="P:aerobic electron transport chain"/>
    <property type="evidence" value="ECO:0007669"/>
    <property type="project" value="InterPro"/>
</dbReference>
<feature type="region of interest" description="Disordered" evidence="6">
    <location>
        <begin position="248"/>
        <end position="285"/>
    </location>
</feature>
<dbReference type="GO" id="GO:0016491">
    <property type="term" value="F:oxidoreductase activity"/>
    <property type="evidence" value="ECO:0007669"/>
    <property type="project" value="UniProtKB-KW"/>
</dbReference>
<evidence type="ECO:0000313" key="9">
    <source>
        <dbReference type="EMBL" id="TWT88857.1"/>
    </source>
</evidence>
<keyword evidence="9" id="KW-0560">Oxidoreductase</keyword>
<feature type="transmembrane region" description="Helical" evidence="7">
    <location>
        <begin position="109"/>
        <end position="127"/>
    </location>
</feature>
<dbReference type="EMBL" id="SJPQ01000002">
    <property type="protein sequence ID" value="TWT88857.1"/>
    <property type="molecule type" value="Genomic_DNA"/>
</dbReference>
<organism evidence="9 10">
    <name type="scientific">Pseudobythopirellula maris</name>
    <dbReference type="NCBI Taxonomy" id="2527991"/>
    <lineage>
        <taxon>Bacteria</taxon>
        <taxon>Pseudomonadati</taxon>
        <taxon>Planctomycetota</taxon>
        <taxon>Planctomycetia</taxon>
        <taxon>Pirellulales</taxon>
        <taxon>Lacipirellulaceae</taxon>
        <taxon>Pseudobythopirellula</taxon>
    </lineage>
</organism>
<comment type="similarity">
    <text evidence="2">Belongs to the cytochrome c oxidase subunit 3 family.</text>
</comment>
<feature type="transmembrane region" description="Helical" evidence="7">
    <location>
        <begin position="191"/>
        <end position="211"/>
    </location>
</feature>
<evidence type="ECO:0000256" key="1">
    <source>
        <dbReference type="ARBA" id="ARBA00004141"/>
    </source>
</evidence>
<dbReference type="RefSeq" id="WP_231993684.1">
    <property type="nucleotide sequence ID" value="NZ_SJPQ01000002.1"/>
</dbReference>
<dbReference type="GO" id="GO:0016020">
    <property type="term" value="C:membrane"/>
    <property type="evidence" value="ECO:0007669"/>
    <property type="project" value="UniProtKB-SubCell"/>
</dbReference>
<dbReference type="PROSITE" id="PS50253">
    <property type="entry name" value="COX3"/>
    <property type="match status" value="1"/>
</dbReference>
<keyword evidence="3 7" id="KW-0812">Transmembrane</keyword>
<feature type="region of interest" description="Disordered" evidence="6">
    <location>
        <begin position="1"/>
        <end position="23"/>
    </location>
</feature>
<dbReference type="InterPro" id="IPR000298">
    <property type="entry name" value="Cyt_c_oxidase-like_su3"/>
</dbReference>
<feature type="transmembrane region" description="Helical" evidence="7">
    <location>
        <begin position="38"/>
        <end position="61"/>
    </location>
</feature>
<evidence type="ECO:0000256" key="3">
    <source>
        <dbReference type="ARBA" id="ARBA00022692"/>
    </source>
</evidence>
<dbReference type="InterPro" id="IPR024791">
    <property type="entry name" value="Cyt_c/ubiquinol_Oxase_su3"/>
</dbReference>
<dbReference type="EC" id="1.9.3.1" evidence="9"/>
<protein>
    <submittedName>
        <fullName evidence="9">Cytochrome c oxidase subunit 3</fullName>
        <ecNumber evidence="9">1.9.3.1</ecNumber>
    </submittedName>
</protein>
<gene>
    <name evidence="9" type="primary">ctaE</name>
    <name evidence="9" type="ORF">Mal64_23450</name>
</gene>
<dbReference type="Pfam" id="PF00510">
    <property type="entry name" value="COX3"/>
    <property type="match status" value="2"/>
</dbReference>
<dbReference type="Gene3D" id="1.20.120.80">
    <property type="entry name" value="Cytochrome c oxidase, subunit III, four-helix bundle"/>
    <property type="match status" value="2"/>
</dbReference>
<dbReference type="PANTHER" id="PTHR11403">
    <property type="entry name" value="CYTOCHROME C OXIDASE SUBUNIT III"/>
    <property type="match status" value="1"/>
</dbReference>
<evidence type="ECO:0000256" key="6">
    <source>
        <dbReference type="SAM" id="MobiDB-lite"/>
    </source>
</evidence>
<evidence type="ECO:0000256" key="2">
    <source>
        <dbReference type="ARBA" id="ARBA00010581"/>
    </source>
</evidence>
<evidence type="ECO:0000313" key="10">
    <source>
        <dbReference type="Proteomes" id="UP000315440"/>
    </source>
</evidence>
<dbReference type="AlphaFoldDB" id="A0A5C5ZPN4"/>
<evidence type="ECO:0000259" key="8">
    <source>
        <dbReference type="PROSITE" id="PS50253"/>
    </source>
</evidence>
<dbReference type="PANTHER" id="PTHR11403:SF6">
    <property type="entry name" value="NITRIC OXIDE REDUCTASE SUBUNIT E"/>
    <property type="match status" value="1"/>
</dbReference>
<feature type="transmembrane region" description="Helical" evidence="7">
    <location>
        <begin position="81"/>
        <end position="102"/>
    </location>
</feature>
<dbReference type="InterPro" id="IPR013833">
    <property type="entry name" value="Cyt_c_oxidase_su3_a-hlx"/>
</dbReference>
<accession>A0A5C5ZPN4</accession>
<dbReference type="InterPro" id="IPR035973">
    <property type="entry name" value="Cyt_c_oxidase_su3-like_sf"/>
</dbReference>
<feature type="compositionally biased region" description="Basic and acidic residues" evidence="6">
    <location>
        <begin position="8"/>
        <end position="23"/>
    </location>
</feature>
<keyword evidence="5 7" id="KW-0472">Membrane</keyword>
<comment type="subcellular location">
    <subcellularLocation>
        <location evidence="1">Membrane</location>
        <topology evidence="1">Multi-pass membrane protein</topology>
    </subcellularLocation>
</comment>
<feature type="transmembrane region" description="Helical" evidence="7">
    <location>
        <begin position="361"/>
        <end position="380"/>
    </location>
</feature>
<feature type="transmembrane region" description="Helical" evidence="7">
    <location>
        <begin position="165"/>
        <end position="184"/>
    </location>
</feature>
<sequence length="381" mass="40835">MSTATLEPAHDAHDEHEHHPSQAHHFEDMEQQFQAGKLGMWLFLAQEVLFFAGLFAAYTVYRYNHPEVFVDAHHHLNTTLGAVNTIVLLASSLAIAWGVRAVMRGDQKTLIATHVFTLGCAALFMGVKTVEYTHKWDEGIYWAGDYSHVEGAHGGHYFHDLLPTLTFTSFGFGALIAVVGYLWIHSKPVRGWLLTSIGVSLFSMGAGIVLAKAMTPLATEAPTHGGGHAAAHSQEGLAEQGHAAEVLDNVGHSTGSPGEIDPLGDAQAAAQGETAEHGDSSGAGALEGPVSDVATGVVSPAAPALMQGVTAGNFFSIYFVMTGVHALHIIAGMIAITWIVCRSAAGEFGPSYYGPVEYVGLYWHIVDLVWIYLFPLLYLIH</sequence>
<dbReference type="GO" id="GO:0004129">
    <property type="term" value="F:cytochrome-c oxidase activity"/>
    <property type="evidence" value="ECO:0007669"/>
    <property type="project" value="InterPro"/>
</dbReference>
<evidence type="ECO:0000256" key="7">
    <source>
        <dbReference type="SAM" id="Phobius"/>
    </source>
</evidence>
<evidence type="ECO:0000256" key="5">
    <source>
        <dbReference type="ARBA" id="ARBA00023136"/>
    </source>
</evidence>
<feature type="domain" description="Heme-copper oxidase subunit III family profile" evidence="8">
    <location>
        <begin position="37"/>
        <end position="381"/>
    </location>
</feature>
<comment type="caution">
    <text evidence="9">The sequence shown here is derived from an EMBL/GenBank/DDBJ whole genome shotgun (WGS) entry which is preliminary data.</text>
</comment>
<reference evidence="9 10" key="1">
    <citation type="submission" date="2019-02" db="EMBL/GenBank/DDBJ databases">
        <title>Deep-cultivation of Planctomycetes and their phenomic and genomic characterization uncovers novel biology.</title>
        <authorList>
            <person name="Wiegand S."/>
            <person name="Jogler M."/>
            <person name="Boedeker C."/>
            <person name="Pinto D."/>
            <person name="Vollmers J."/>
            <person name="Rivas-Marin E."/>
            <person name="Kohn T."/>
            <person name="Peeters S.H."/>
            <person name="Heuer A."/>
            <person name="Rast P."/>
            <person name="Oberbeckmann S."/>
            <person name="Bunk B."/>
            <person name="Jeske O."/>
            <person name="Meyerdierks A."/>
            <person name="Storesund J.E."/>
            <person name="Kallscheuer N."/>
            <person name="Luecker S."/>
            <person name="Lage O.M."/>
            <person name="Pohl T."/>
            <person name="Merkel B.J."/>
            <person name="Hornburger P."/>
            <person name="Mueller R.-W."/>
            <person name="Bruemmer F."/>
            <person name="Labrenz M."/>
            <person name="Spormann A.M."/>
            <person name="Op Den Camp H."/>
            <person name="Overmann J."/>
            <person name="Amann R."/>
            <person name="Jetten M.S.M."/>
            <person name="Mascher T."/>
            <person name="Medema M.H."/>
            <person name="Devos D.P."/>
            <person name="Kaster A.-K."/>
            <person name="Ovreas L."/>
            <person name="Rohde M."/>
            <person name="Galperin M.Y."/>
            <person name="Jogler C."/>
        </authorList>
    </citation>
    <scope>NUCLEOTIDE SEQUENCE [LARGE SCALE GENOMIC DNA]</scope>
    <source>
        <strain evidence="9 10">Mal64</strain>
    </source>
</reference>